<gene>
    <name evidence="2" type="ORF">Tsubulata_027643</name>
</gene>
<feature type="compositionally biased region" description="Basic and acidic residues" evidence="1">
    <location>
        <begin position="12"/>
        <end position="25"/>
    </location>
</feature>
<proteinExistence type="predicted"/>
<dbReference type="EMBL" id="JAKUCV010004025">
    <property type="protein sequence ID" value="KAJ4836748.1"/>
    <property type="molecule type" value="Genomic_DNA"/>
</dbReference>
<name>A0A9Q0FS23_9ROSI</name>
<feature type="compositionally biased region" description="Low complexity" evidence="1">
    <location>
        <begin position="1"/>
        <end position="11"/>
    </location>
</feature>
<evidence type="ECO:0000313" key="3">
    <source>
        <dbReference type="Proteomes" id="UP001141552"/>
    </source>
</evidence>
<reference evidence="2" key="2">
    <citation type="journal article" date="2023" name="Plants (Basel)">
        <title>Annotation of the Turnera subulata (Passifloraceae) Draft Genome Reveals the S-Locus Evolved after the Divergence of Turneroideae from Passifloroideae in a Stepwise Manner.</title>
        <authorList>
            <person name="Henning P.M."/>
            <person name="Roalson E.H."/>
            <person name="Mir W."/>
            <person name="McCubbin A.G."/>
            <person name="Shore J.S."/>
        </authorList>
    </citation>
    <scope>NUCLEOTIDE SEQUENCE</scope>
    <source>
        <strain evidence="2">F60SS</strain>
    </source>
</reference>
<accession>A0A9Q0FS23</accession>
<evidence type="ECO:0000313" key="2">
    <source>
        <dbReference type="EMBL" id="KAJ4836748.1"/>
    </source>
</evidence>
<protein>
    <submittedName>
        <fullName evidence="2">Uncharacterized protein</fullName>
    </submittedName>
</protein>
<evidence type="ECO:0000256" key="1">
    <source>
        <dbReference type="SAM" id="MobiDB-lite"/>
    </source>
</evidence>
<dbReference type="Proteomes" id="UP001141552">
    <property type="component" value="Unassembled WGS sequence"/>
</dbReference>
<keyword evidence="3" id="KW-1185">Reference proteome</keyword>
<comment type="caution">
    <text evidence="2">The sequence shown here is derived from an EMBL/GenBank/DDBJ whole genome shotgun (WGS) entry which is preliminary data.</text>
</comment>
<feature type="compositionally biased region" description="Acidic residues" evidence="1">
    <location>
        <begin position="64"/>
        <end position="89"/>
    </location>
</feature>
<reference evidence="2" key="1">
    <citation type="submission" date="2022-02" db="EMBL/GenBank/DDBJ databases">
        <authorList>
            <person name="Henning P.M."/>
            <person name="McCubbin A.G."/>
            <person name="Shore J.S."/>
        </authorList>
    </citation>
    <scope>NUCLEOTIDE SEQUENCE</scope>
    <source>
        <strain evidence="2">F60SS</strain>
        <tissue evidence="2">Leaves</tissue>
    </source>
</reference>
<dbReference type="AlphaFoldDB" id="A0A9Q0FS23"/>
<feature type="region of interest" description="Disordered" evidence="1">
    <location>
        <begin position="1"/>
        <end position="104"/>
    </location>
</feature>
<organism evidence="2 3">
    <name type="scientific">Turnera subulata</name>
    <dbReference type="NCBI Taxonomy" id="218843"/>
    <lineage>
        <taxon>Eukaryota</taxon>
        <taxon>Viridiplantae</taxon>
        <taxon>Streptophyta</taxon>
        <taxon>Embryophyta</taxon>
        <taxon>Tracheophyta</taxon>
        <taxon>Spermatophyta</taxon>
        <taxon>Magnoliopsida</taxon>
        <taxon>eudicotyledons</taxon>
        <taxon>Gunneridae</taxon>
        <taxon>Pentapetalae</taxon>
        <taxon>rosids</taxon>
        <taxon>fabids</taxon>
        <taxon>Malpighiales</taxon>
        <taxon>Passifloraceae</taxon>
        <taxon>Turnera</taxon>
    </lineage>
</organism>
<sequence>MADSPSSSSSSPERERKTKQRHDDAAMFAISKPNQEADTAAGDHDDACFVSPSIDDIAAGYRDPDEEKEASDEEEANSEEDSDEEEDSEGAVAAEPKVPKKNPLRDSLTEEQKLMYDQYQAQFSQSKGFGPVKPVKDMPVWIQHHLIHTINAADKFYKPRVERISRSACEYANKRQKARDLFDTSEDVKGKIKTYNARALVRDYHSHLRIRMQYVDPAPLGQLQLANEHLLPQDG</sequence>